<feature type="domain" description="DUF2089" evidence="1">
    <location>
        <begin position="41"/>
        <end position="87"/>
    </location>
</feature>
<organism evidence="4">
    <name type="scientific">candidate division WOR-3 bacterium</name>
    <dbReference type="NCBI Taxonomy" id="2052148"/>
    <lineage>
        <taxon>Bacteria</taxon>
        <taxon>Bacteria division WOR-3</taxon>
    </lineage>
</organism>
<name>A0A7V5HNA8_UNCW3</name>
<sequence>MKKLITKCPVCGEEMRVTTLVCKNCGSELRGNFELCEFCSLDHEDLVFLRIFLKSRGNVSEVAKKLGISHPTARVRLRDILDKLGYELEPEPELEGNINEILTKVEKGEIKADEAAELIKKMRR</sequence>
<dbReference type="Pfam" id="PF22746">
    <property type="entry name" value="SHOCT-like_DUF2089-C"/>
    <property type="match status" value="1"/>
</dbReference>
<dbReference type="Proteomes" id="UP000886050">
    <property type="component" value="Unassembled WGS sequence"/>
</dbReference>
<evidence type="ECO:0000313" key="4">
    <source>
        <dbReference type="EMBL" id="HHF53337.1"/>
    </source>
</evidence>
<dbReference type="Pfam" id="PF09862">
    <property type="entry name" value="DUF2089"/>
    <property type="match status" value="1"/>
</dbReference>
<protein>
    <submittedName>
        <fullName evidence="4">DUF2089 domain-containing protein</fullName>
    </submittedName>
</protein>
<evidence type="ECO:0000259" key="3">
    <source>
        <dbReference type="Pfam" id="PF22747"/>
    </source>
</evidence>
<dbReference type="InterPro" id="IPR053957">
    <property type="entry name" value="DUF2089_Zn_ribbon"/>
</dbReference>
<dbReference type="Gene3D" id="1.10.10.2840">
    <property type="entry name" value="PucR C-terminal helix-turn-helix domain"/>
    <property type="match status" value="1"/>
</dbReference>
<dbReference type="InterPro" id="IPR018658">
    <property type="entry name" value="DUF2089"/>
</dbReference>
<comment type="caution">
    <text evidence="4">The sequence shown here is derived from an EMBL/GenBank/DDBJ whole genome shotgun (WGS) entry which is preliminary data.</text>
</comment>
<feature type="domain" description="YvlB/LiaX N-terminal" evidence="2">
    <location>
        <begin position="98"/>
        <end position="123"/>
    </location>
</feature>
<feature type="domain" description="DUF2089" evidence="3">
    <location>
        <begin position="8"/>
        <end position="39"/>
    </location>
</feature>
<evidence type="ECO:0000259" key="2">
    <source>
        <dbReference type="Pfam" id="PF22746"/>
    </source>
</evidence>
<dbReference type="InterPro" id="IPR042070">
    <property type="entry name" value="PucR_C-HTH_sf"/>
</dbReference>
<evidence type="ECO:0000259" key="1">
    <source>
        <dbReference type="Pfam" id="PF09862"/>
    </source>
</evidence>
<proteinExistence type="predicted"/>
<dbReference type="InterPro" id="IPR053959">
    <property type="entry name" value="YvlB/LiaX_N"/>
</dbReference>
<dbReference type="EMBL" id="DRTX01000158">
    <property type="protein sequence ID" value="HHF53337.1"/>
    <property type="molecule type" value="Genomic_DNA"/>
</dbReference>
<dbReference type="Pfam" id="PF22747">
    <property type="entry name" value="Zn_ribbon_DUF2089"/>
    <property type="match status" value="1"/>
</dbReference>
<gene>
    <name evidence="4" type="ORF">ENL43_03120</name>
</gene>
<dbReference type="AlphaFoldDB" id="A0A7V5HNA8"/>
<accession>A0A7V5HNA8</accession>
<reference evidence="4" key="1">
    <citation type="journal article" date="2020" name="mSystems">
        <title>Genome- and Community-Level Interaction Insights into Carbon Utilization and Element Cycling Functions of Hydrothermarchaeota in Hydrothermal Sediment.</title>
        <authorList>
            <person name="Zhou Z."/>
            <person name="Liu Y."/>
            <person name="Xu W."/>
            <person name="Pan J."/>
            <person name="Luo Z.H."/>
            <person name="Li M."/>
        </authorList>
    </citation>
    <scope>NUCLEOTIDE SEQUENCE [LARGE SCALE GENOMIC DNA]</scope>
    <source>
        <strain evidence="4">HyVt-96</strain>
    </source>
</reference>